<reference evidence="3 4" key="1">
    <citation type="submission" date="2019-03" db="EMBL/GenBank/DDBJ databases">
        <title>Deep-cultivation of Planctomycetes and their phenomic and genomic characterization uncovers novel biology.</title>
        <authorList>
            <person name="Wiegand S."/>
            <person name="Jogler M."/>
            <person name="Boedeker C."/>
            <person name="Pinto D."/>
            <person name="Vollmers J."/>
            <person name="Rivas-Marin E."/>
            <person name="Kohn T."/>
            <person name="Peeters S.H."/>
            <person name="Heuer A."/>
            <person name="Rast P."/>
            <person name="Oberbeckmann S."/>
            <person name="Bunk B."/>
            <person name="Jeske O."/>
            <person name="Meyerdierks A."/>
            <person name="Storesund J.E."/>
            <person name="Kallscheuer N."/>
            <person name="Luecker S."/>
            <person name="Lage O.M."/>
            <person name="Pohl T."/>
            <person name="Merkel B.J."/>
            <person name="Hornburger P."/>
            <person name="Mueller R.-W."/>
            <person name="Bruemmer F."/>
            <person name="Labrenz M."/>
            <person name="Spormann A.M."/>
            <person name="Op den Camp H."/>
            <person name="Overmann J."/>
            <person name="Amann R."/>
            <person name="Jetten M.S.M."/>
            <person name="Mascher T."/>
            <person name="Medema M.H."/>
            <person name="Devos D.P."/>
            <person name="Kaster A.-K."/>
            <person name="Ovreas L."/>
            <person name="Rohde M."/>
            <person name="Galperin M.Y."/>
            <person name="Jogler C."/>
        </authorList>
    </citation>
    <scope>NUCLEOTIDE SEQUENCE [LARGE SCALE GENOMIC DNA]</scope>
    <source>
        <strain evidence="3 4">Enr13</strain>
    </source>
</reference>
<feature type="chain" id="PRO_5022066305" evidence="2">
    <location>
        <begin position="21"/>
        <end position="77"/>
    </location>
</feature>
<keyword evidence="2" id="KW-0732">Signal</keyword>
<dbReference type="RefSeq" id="WP_145386112.1">
    <property type="nucleotide sequence ID" value="NZ_CP037423.1"/>
</dbReference>
<evidence type="ECO:0000256" key="1">
    <source>
        <dbReference type="SAM" id="MobiDB-lite"/>
    </source>
</evidence>
<feature type="region of interest" description="Disordered" evidence="1">
    <location>
        <begin position="49"/>
        <end position="68"/>
    </location>
</feature>
<evidence type="ECO:0000256" key="2">
    <source>
        <dbReference type="SAM" id="SignalP"/>
    </source>
</evidence>
<keyword evidence="4" id="KW-1185">Reference proteome</keyword>
<sequence precursor="true">MNRARILAFVALFLALPIFTGCGGSDYDRGYEDAKKDMENSDGILEKFSTGWQAGQGNPHESDDYNSGYYRAVTEQD</sequence>
<dbReference type="Proteomes" id="UP000319004">
    <property type="component" value="Chromosome"/>
</dbReference>
<organism evidence="3 4">
    <name type="scientific">Stieleria neptunia</name>
    <dbReference type="NCBI Taxonomy" id="2527979"/>
    <lineage>
        <taxon>Bacteria</taxon>
        <taxon>Pseudomonadati</taxon>
        <taxon>Planctomycetota</taxon>
        <taxon>Planctomycetia</taxon>
        <taxon>Pirellulales</taxon>
        <taxon>Pirellulaceae</taxon>
        <taxon>Stieleria</taxon>
    </lineage>
</organism>
<dbReference type="EMBL" id="CP037423">
    <property type="protein sequence ID" value="QDV42490.1"/>
    <property type="molecule type" value="Genomic_DNA"/>
</dbReference>
<gene>
    <name evidence="3" type="ORF">Enr13x_23380</name>
</gene>
<dbReference type="KEGG" id="snep:Enr13x_23380"/>
<evidence type="ECO:0000313" key="3">
    <source>
        <dbReference type="EMBL" id="QDV42490.1"/>
    </source>
</evidence>
<name>A0A518HNR7_9BACT</name>
<protein>
    <submittedName>
        <fullName evidence="3">Uncharacterized protein</fullName>
    </submittedName>
</protein>
<feature type="signal peptide" evidence="2">
    <location>
        <begin position="1"/>
        <end position="20"/>
    </location>
</feature>
<evidence type="ECO:0000313" key="4">
    <source>
        <dbReference type="Proteomes" id="UP000319004"/>
    </source>
</evidence>
<proteinExistence type="predicted"/>
<accession>A0A518HNR7</accession>
<dbReference type="AlphaFoldDB" id="A0A518HNR7"/>
<dbReference type="PROSITE" id="PS51257">
    <property type="entry name" value="PROKAR_LIPOPROTEIN"/>
    <property type="match status" value="1"/>
</dbReference>